<dbReference type="PANTHER" id="PTHR11142">
    <property type="entry name" value="PSEUDOURIDYLATE SYNTHASE"/>
    <property type="match status" value="1"/>
</dbReference>
<dbReference type="InterPro" id="IPR020094">
    <property type="entry name" value="TruA/RsuA/RluB/E/F_N"/>
</dbReference>
<feature type="region of interest" description="Disordered" evidence="2">
    <location>
        <begin position="65"/>
        <end position="99"/>
    </location>
</feature>
<dbReference type="AlphaFoldDB" id="K0RDC6"/>
<dbReference type="SUPFAM" id="SSF55120">
    <property type="entry name" value="Pseudouridine synthase"/>
    <property type="match status" value="1"/>
</dbReference>
<evidence type="ECO:0000256" key="2">
    <source>
        <dbReference type="SAM" id="MobiDB-lite"/>
    </source>
</evidence>
<comment type="caution">
    <text evidence="4">The sequence shown here is derived from an EMBL/GenBank/DDBJ whole genome shotgun (WGS) entry which is preliminary data.</text>
</comment>
<dbReference type="GO" id="GO:0009982">
    <property type="term" value="F:pseudouridine synthase activity"/>
    <property type="evidence" value="ECO:0007669"/>
    <property type="project" value="InterPro"/>
</dbReference>
<sequence>MMLPMSSSMSHVLALLALVVVVRCVDSFSSTNEIPILTSAVIRVAYDGTFFRGWKASNNAVRESKVDEANAKHRPSSLSRQNETRRQSRRSRTLQRKGAGYGKVRTVEGVIRANLKKVYGNVDEQQIIIDACSRTDSGVHALSLIAQFRCKKACSSSSEDGPEDSENLIPLPFGSNLSKLCFVLNRMLPPDVRVVAASPTPIMHAQQFHPTLHAASKTYVYRFAIGNTHDPIQAPYIWQLDGSSG</sequence>
<name>K0RDC6_THAOC</name>
<feature type="chain" id="PRO_5003839124" description="tRNA pseudouridine synthase" evidence="3">
    <location>
        <begin position="25"/>
        <end position="245"/>
    </location>
</feature>
<dbReference type="InterPro" id="IPR001406">
    <property type="entry name" value="PsdUridine_synth_TruA"/>
</dbReference>
<evidence type="ECO:0000313" key="5">
    <source>
        <dbReference type="Proteomes" id="UP000266841"/>
    </source>
</evidence>
<dbReference type="EMBL" id="AGNL01047360">
    <property type="protein sequence ID" value="EJK47091.1"/>
    <property type="molecule type" value="Genomic_DNA"/>
</dbReference>
<evidence type="ECO:0000256" key="1">
    <source>
        <dbReference type="ARBA" id="ARBA00023235"/>
    </source>
</evidence>
<gene>
    <name evidence="4" type="ORF">THAOC_34214</name>
</gene>
<dbReference type="Proteomes" id="UP000266841">
    <property type="component" value="Unassembled WGS sequence"/>
</dbReference>
<evidence type="ECO:0008006" key="6">
    <source>
        <dbReference type="Google" id="ProtNLM"/>
    </source>
</evidence>
<keyword evidence="5" id="KW-1185">Reference proteome</keyword>
<feature type="non-terminal residue" evidence="4">
    <location>
        <position position="245"/>
    </location>
</feature>
<protein>
    <recommendedName>
        <fullName evidence="6">tRNA pseudouridine synthase</fullName>
    </recommendedName>
</protein>
<proteinExistence type="predicted"/>
<feature type="signal peptide" evidence="3">
    <location>
        <begin position="1"/>
        <end position="24"/>
    </location>
</feature>
<dbReference type="OrthoDB" id="271910at2759"/>
<dbReference type="PANTHER" id="PTHR11142:SF0">
    <property type="entry name" value="TRNA PSEUDOURIDINE SYNTHASE-LIKE 1"/>
    <property type="match status" value="1"/>
</dbReference>
<dbReference type="eggNOG" id="KOG4393">
    <property type="taxonomic scope" value="Eukaryota"/>
</dbReference>
<keyword evidence="1" id="KW-0413">Isomerase</keyword>
<evidence type="ECO:0000313" key="4">
    <source>
        <dbReference type="EMBL" id="EJK47091.1"/>
    </source>
</evidence>
<reference evidence="4 5" key="1">
    <citation type="journal article" date="2012" name="Genome Biol.">
        <title>Genome and low-iron response of an oceanic diatom adapted to chronic iron limitation.</title>
        <authorList>
            <person name="Lommer M."/>
            <person name="Specht M."/>
            <person name="Roy A.S."/>
            <person name="Kraemer L."/>
            <person name="Andreson R."/>
            <person name="Gutowska M.A."/>
            <person name="Wolf J."/>
            <person name="Bergner S.V."/>
            <person name="Schilhabel M.B."/>
            <person name="Klostermeier U.C."/>
            <person name="Beiko R.G."/>
            <person name="Rosenstiel P."/>
            <person name="Hippler M."/>
            <person name="Laroche J."/>
        </authorList>
    </citation>
    <scope>NUCLEOTIDE SEQUENCE [LARGE SCALE GENOMIC DNA]</scope>
    <source>
        <strain evidence="4 5">CCMP1005</strain>
    </source>
</reference>
<evidence type="ECO:0000256" key="3">
    <source>
        <dbReference type="SAM" id="SignalP"/>
    </source>
</evidence>
<organism evidence="4 5">
    <name type="scientific">Thalassiosira oceanica</name>
    <name type="common">Marine diatom</name>
    <dbReference type="NCBI Taxonomy" id="159749"/>
    <lineage>
        <taxon>Eukaryota</taxon>
        <taxon>Sar</taxon>
        <taxon>Stramenopiles</taxon>
        <taxon>Ochrophyta</taxon>
        <taxon>Bacillariophyta</taxon>
        <taxon>Coscinodiscophyceae</taxon>
        <taxon>Thalassiosirophycidae</taxon>
        <taxon>Thalassiosirales</taxon>
        <taxon>Thalassiosiraceae</taxon>
        <taxon>Thalassiosira</taxon>
    </lineage>
</organism>
<dbReference type="GO" id="GO:0031119">
    <property type="term" value="P:tRNA pseudouridine synthesis"/>
    <property type="evidence" value="ECO:0007669"/>
    <property type="project" value="TreeGrafter"/>
</dbReference>
<accession>K0RDC6</accession>
<dbReference type="GO" id="GO:0003723">
    <property type="term" value="F:RNA binding"/>
    <property type="evidence" value="ECO:0007669"/>
    <property type="project" value="InterPro"/>
</dbReference>
<dbReference type="Gene3D" id="3.30.70.580">
    <property type="entry name" value="Pseudouridine synthase I, catalytic domain, N-terminal subdomain"/>
    <property type="match status" value="1"/>
</dbReference>
<keyword evidence="3" id="KW-0732">Signal</keyword>
<dbReference type="InterPro" id="IPR020103">
    <property type="entry name" value="PsdUridine_synth_cat_dom_sf"/>
</dbReference>